<feature type="region of interest" description="Disordered" evidence="15">
    <location>
        <begin position="1"/>
        <end position="36"/>
    </location>
</feature>
<evidence type="ECO:0000256" key="9">
    <source>
        <dbReference type="ARBA" id="ARBA00022989"/>
    </source>
</evidence>
<feature type="transmembrane region" description="Helical" evidence="14">
    <location>
        <begin position="247"/>
        <end position="267"/>
    </location>
</feature>
<feature type="transmembrane region" description="Helical" evidence="14">
    <location>
        <begin position="649"/>
        <end position="666"/>
    </location>
</feature>
<evidence type="ECO:0000256" key="12">
    <source>
        <dbReference type="ARBA" id="ARBA00045085"/>
    </source>
</evidence>
<dbReference type="InterPro" id="IPR036300">
    <property type="entry name" value="MIR_dom_sf"/>
</dbReference>
<dbReference type="InterPro" id="IPR032421">
    <property type="entry name" value="PMT_4TMC"/>
</dbReference>
<evidence type="ECO:0000256" key="10">
    <source>
        <dbReference type="ARBA" id="ARBA00023136"/>
    </source>
</evidence>
<keyword evidence="7" id="KW-0677">Repeat</keyword>
<gene>
    <name evidence="17" type="ORF">BCR39DRAFT_539830</name>
</gene>
<keyword evidence="4 14" id="KW-0328">Glycosyltransferase</keyword>
<proteinExistence type="inferred from homology"/>
<keyword evidence="5 14" id="KW-0808">Transferase</keyword>
<dbReference type="STRING" id="71784.A0A1Y2AW91"/>
<dbReference type="CDD" id="cd23285">
    <property type="entry name" value="beta-trefoil_MIR_PMT4-like"/>
    <property type="match status" value="1"/>
</dbReference>
<evidence type="ECO:0000256" key="15">
    <source>
        <dbReference type="SAM" id="MobiDB-lite"/>
    </source>
</evidence>
<dbReference type="Pfam" id="PF02366">
    <property type="entry name" value="PMT"/>
    <property type="match status" value="1"/>
</dbReference>
<organism evidence="17 18">
    <name type="scientific">Naematelia encephala</name>
    <dbReference type="NCBI Taxonomy" id="71784"/>
    <lineage>
        <taxon>Eukaryota</taxon>
        <taxon>Fungi</taxon>
        <taxon>Dikarya</taxon>
        <taxon>Basidiomycota</taxon>
        <taxon>Agaricomycotina</taxon>
        <taxon>Tremellomycetes</taxon>
        <taxon>Tremellales</taxon>
        <taxon>Naemateliaceae</taxon>
        <taxon>Naematelia</taxon>
    </lineage>
</organism>
<keyword evidence="10 14" id="KW-0472">Membrane</keyword>
<dbReference type="Pfam" id="PF16192">
    <property type="entry name" value="PMT_4TMC"/>
    <property type="match status" value="1"/>
</dbReference>
<sequence length="775" mass="87939">MSLARKRKSEHPEPSALPAPNRYSEDDKHRDVSHLLSPPRRVSDRDLTTERLTSWTTAVLLFLLALILRFYGIAHPDQVVFDEVHFGAFAGQYIRREYYFDVHPPLAKMLNGLAGWFVGFDGDFGFNNIGDNYTTNNVPYVGMRSFCAIMGSITVPIVYATMRESGYPVGIALFSAALVLFDNGHITQTRLILLDAALVLFMALSLLCYVKFHQQRYREFSRTWWAWLLATGAALACTLGCKMVGLFTFASVGAAVLWDLWGILDIKRGHPMSYFWRHFLYRTVGLIIVPFLIYLSFFWVHFKVLKYSGPGDTFMSPAFQETLAGNELLLNSQEIRYFDTVTIKHKDTKQFLHSHADHYPLRYDDGRISSQGQQVTCYPHNDTNNNWQILPTKEIPETGRGRIVRHNDVIQLKHIVTDTVLLTHDVASPLMPTNQEFTTVSLDEGAEEGSRHADTLFQVQITDAHEGEPWRSLSGHFKLIHMPTKVALWTHAQSLPEWAFGQQEVNGNKNAADRTTSWYVDDIIADGTGNDFRNRTVHVEAKAVKRRSFIKKFVELQILMLQHNAGLTASHPYASSPVEWPFCLSGISFWTDGATNQQIYMIGNLLGWWTCAVAVSVFVGIIGADMLARRRGLDPIEDGIRNRMYRNTGFFLGTWAFHYFPFFLMSRQRFLHHYLPAHLASALIAGAVLNFILVETVNFPVSVAGLRTRLRPSVRARLDKKGWAVVGVLLLVVIAVFLFIAPLTYGSTLTGEQVNRRKLLSSWTLHFEAKKTHDA</sequence>
<dbReference type="PANTHER" id="PTHR10050">
    <property type="entry name" value="DOLICHYL-PHOSPHATE-MANNOSE--PROTEIN MANNOSYLTRANSFERASE"/>
    <property type="match status" value="1"/>
</dbReference>
<feature type="transmembrane region" description="Helical" evidence="14">
    <location>
        <begin position="141"/>
        <end position="160"/>
    </location>
</feature>
<feature type="domain" description="MIR" evidence="16">
    <location>
        <begin position="332"/>
        <end position="392"/>
    </location>
</feature>
<evidence type="ECO:0000256" key="3">
    <source>
        <dbReference type="ARBA" id="ARBA00007222"/>
    </source>
</evidence>
<feature type="transmembrane region" description="Helical" evidence="14">
    <location>
        <begin position="678"/>
        <end position="701"/>
    </location>
</feature>
<keyword evidence="11" id="KW-0325">Glycoprotein</keyword>
<reference evidence="17 18" key="1">
    <citation type="submission" date="2016-07" db="EMBL/GenBank/DDBJ databases">
        <title>Pervasive Adenine N6-methylation of Active Genes in Fungi.</title>
        <authorList>
            <consortium name="DOE Joint Genome Institute"/>
            <person name="Mondo S.J."/>
            <person name="Dannebaum R.O."/>
            <person name="Kuo R.C."/>
            <person name="Labutti K."/>
            <person name="Haridas S."/>
            <person name="Kuo A."/>
            <person name="Salamov A."/>
            <person name="Ahrendt S.R."/>
            <person name="Lipzen A."/>
            <person name="Sullivan W."/>
            <person name="Andreopoulos W.B."/>
            <person name="Clum A."/>
            <person name="Lindquist E."/>
            <person name="Daum C."/>
            <person name="Ramamoorthy G.K."/>
            <person name="Gryganskyi A."/>
            <person name="Culley D."/>
            <person name="Magnuson J.K."/>
            <person name="James T.Y."/>
            <person name="O'Malley M.A."/>
            <person name="Stajich J.E."/>
            <person name="Spatafora J.W."/>
            <person name="Visel A."/>
            <person name="Grigoriev I.V."/>
        </authorList>
    </citation>
    <scope>NUCLEOTIDE SEQUENCE [LARGE SCALE GENOMIC DNA]</scope>
    <source>
        <strain evidence="17 18">68-887.2</strain>
    </source>
</reference>
<feature type="transmembrane region" description="Helical" evidence="14">
    <location>
        <begin position="279"/>
        <end position="300"/>
    </location>
</feature>
<feature type="domain" description="MIR" evidence="16">
    <location>
        <begin position="467"/>
        <end position="523"/>
    </location>
</feature>
<dbReference type="GO" id="GO:0005789">
    <property type="term" value="C:endoplasmic reticulum membrane"/>
    <property type="evidence" value="ECO:0007669"/>
    <property type="project" value="UniProtKB-SubCell"/>
</dbReference>
<dbReference type="InParanoid" id="A0A1Y2AW91"/>
<dbReference type="SUPFAM" id="SSF82109">
    <property type="entry name" value="MIR domain"/>
    <property type="match status" value="1"/>
</dbReference>
<comment type="subcellular location">
    <subcellularLocation>
        <location evidence="1 14">Endoplasmic reticulum membrane</location>
        <topology evidence="1 14">Multi-pass membrane protein</topology>
    </subcellularLocation>
</comment>
<comment type="catalytic activity">
    <reaction evidence="12 14">
        <text>a di-trans,poly-cis-dolichyl beta-D-mannosyl phosphate + L-threonyl-[protein] = 3-O-(alpha-D-mannosyl)-L-threonyl-[protein] + a di-trans,poly-cis-dolichyl phosphate + H(+)</text>
        <dbReference type="Rhea" id="RHEA:53396"/>
        <dbReference type="Rhea" id="RHEA-COMP:11060"/>
        <dbReference type="Rhea" id="RHEA-COMP:13547"/>
        <dbReference type="Rhea" id="RHEA-COMP:19498"/>
        <dbReference type="Rhea" id="RHEA-COMP:19501"/>
        <dbReference type="ChEBI" id="CHEBI:15378"/>
        <dbReference type="ChEBI" id="CHEBI:30013"/>
        <dbReference type="ChEBI" id="CHEBI:57683"/>
        <dbReference type="ChEBI" id="CHEBI:58211"/>
        <dbReference type="ChEBI" id="CHEBI:137323"/>
        <dbReference type="EC" id="2.4.1.109"/>
    </reaction>
</comment>
<evidence type="ECO:0000313" key="17">
    <source>
        <dbReference type="EMBL" id="ORY26861.1"/>
    </source>
</evidence>
<keyword evidence="8 14" id="KW-0256">Endoplasmic reticulum</keyword>
<dbReference type="GO" id="GO:0004169">
    <property type="term" value="F:dolichyl-phosphate-mannose-protein mannosyltransferase activity"/>
    <property type="evidence" value="ECO:0007669"/>
    <property type="project" value="UniProtKB-UniRule"/>
</dbReference>
<evidence type="ECO:0000256" key="11">
    <source>
        <dbReference type="ARBA" id="ARBA00023180"/>
    </source>
</evidence>
<evidence type="ECO:0000256" key="1">
    <source>
        <dbReference type="ARBA" id="ARBA00004477"/>
    </source>
</evidence>
<dbReference type="InterPro" id="IPR003342">
    <property type="entry name" value="ArnT-like_N"/>
</dbReference>
<evidence type="ECO:0000256" key="4">
    <source>
        <dbReference type="ARBA" id="ARBA00022676"/>
    </source>
</evidence>
<dbReference type="PROSITE" id="PS50919">
    <property type="entry name" value="MIR"/>
    <property type="match status" value="3"/>
</dbReference>
<keyword evidence="9 14" id="KW-1133">Transmembrane helix</keyword>
<dbReference type="Proteomes" id="UP000193986">
    <property type="component" value="Unassembled WGS sequence"/>
</dbReference>
<feature type="transmembrane region" description="Helical" evidence="14">
    <location>
        <begin position="52"/>
        <end position="71"/>
    </location>
</feature>
<evidence type="ECO:0000256" key="7">
    <source>
        <dbReference type="ARBA" id="ARBA00022737"/>
    </source>
</evidence>
<feature type="transmembrane region" description="Helical" evidence="14">
    <location>
        <begin position="192"/>
        <end position="212"/>
    </location>
</feature>
<dbReference type="Gene3D" id="2.80.10.50">
    <property type="match status" value="1"/>
</dbReference>
<evidence type="ECO:0000256" key="14">
    <source>
        <dbReference type="RuleBase" id="RU367007"/>
    </source>
</evidence>
<feature type="transmembrane region" description="Helical" evidence="14">
    <location>
        <begin position="606"/>
        <end position="628"/>
    </location>
</feature>
<dbReference type="SMART" id="SM00472">
    <property type="entry name" value="MIR"/>
    <property type="match status" value="3"/>
</dbReference>
<comment type="pathway">
    <text evidence="2 14">Protein modification; protein glycosylation.</text>
</comment>
<dbReference type="InterPro" id="IPR027005">
    <property type="entry name" value="PMT-like"/>
</dbReference>
<dbReference type="OrthoDB" id="292747at2759"/>
<dbReference type="EMBL" id="MCFC01000043">
    <property type="protein sequence ID" value="ORY26861.1"/>
    <property type="molecule type" value="Genomic_DNA"/>
</dbReference>
<feature type="transmembrane region" description="Helical" evidence="14">
    <location>
        <begin position="224"/>
        <end position="241"/>
    </location>
</feature>
<feature type="compositionally biased region" description="Basic and acidic residues" evidence="15">
    <location>
        <begin position="23"/>
        <end position="33"/>
    </location>
</feature>
<protein>
    <recommendedName>
        <fullName evidence="14">Dolichyl-phosphate-mannose--protein mannosyltransferase</fullName>
        <ecNumber evidence="14">2.4.1.109</ecNumber>
    </recommendedName>
</protein>
<evidence type="ECO:0000256" key="6">
    <source>
        <dbReference type="ARBA" id="ARBA00022692"/>
    </source>
</evidence>
<feature type="transmembrane region" description="Helical" evidence="14">
    <location>
        <begin position="167"/>
        <end position="186"/>
    </location>
</feature>
<evidence type="ECO:0000256" key="2">
    <source>
        <dbReference type="ARBA" id="ARBA00004922"/>
    </source>
</evidence>
<dbReference type="FunCoup" id="A0A1Y2AW91">
    <property type="interactions" value="176"/>
</dbReference>
<comment type="function">
    <text evidence="14">Transfers mannose from Dol-P-mannose to Ser or Thr residues on proteins.</text>
</comment>
<dbReference type="InterPro" id="IPR016093">
    <property type="entry name" value="MIR_motif"/>
</dbReference>
<comment type="similarity">
    <text evidence="3 14">Belongs to the glycosyltransferase 39 family.</text>
</comment>
<dbReference type="FunFam" id="2.80.10.50:FF:000044">
    <property type="entry name" value="Dolichyl-phosphate-mannose-protein mannosyltransferase 4"/>
    <property type="match status" value="1"/>
</dbReference>
<accession>A0A1Y2AW91</accession>
<evidence type="ECO:0000256" key="5">
    <source>
        <dbReference type="ARBA" id="ARBA00022679"/>
    </source>
</evidence>
<comment type="caution">
    <text evidence="17">The sequence shown here is derived from an EMBL/GenBank/DDBJ whole genome shotgun (WGS) entry which is preliminary data.</text>
</comment>
<feature type="domain" description="MIR" evidence="16">
    <location>
        <begin position="401"/>
        <end position="462"/>
    </location>
</feature>
<keyword evidence="18" id="KW-1185">Reference proteome</keyword>
<dbReference type="UniPathway" id="UPA00378"/>
<evidence type="ECO:0000256" key="13">
    <source>
        <dbReference type="ARBA" id="ARBA00045102"/>
    </source>
</evidence>
<evidence type="ECO:0000259" key="16">
    <source>
        <dbReference type="PROSITE" id="PS50919"/>
    </source>
</evidence>
<dbReference type="AlphaFoldDB" id="A0A1Y2AW91"/>
<evidence type="ECO:0000313" key="18">
    <source>
        <dbReference type="Proteomes" id="UP000193986"/>
    </source>
</evidence>
<evidence type="ECO:0000256" key="8">
    <source>
        <dbReference type="ARBA" id="ARBA00022824"/>
    </source>
</evidence>
<comment type="catalytic activity">
    <reaction evidence="13 14">
        <text>a di-trans,poly-cis-dolichyl beta-D-mannosyl phosphate + L-seryl-[protein] = 3-O-(alpha-D-mannosyl)-L-seryl-[protein] + a di-trans,poly-cis-dolichyl phosphate + H(+)</text>
        <dbReference type="Rhea" id="RHEA:17377"/>
        <dbReference type="Rhea" id="RHEA-COMP:9863"/>
        <dbReference type="Rhea" id="RHEA-COMP:13546"/>
        <dbReference type="Rhea" id="RHEA-COMP:19498"/>
        <dbReference type="Rhea" id="RHEA-COMP:19501"/>
        <dbReference type="ChEBI" id="CHEBI:15378"/>
        <dbReference type="ChEBI" id="CHEBI:29999"/>
        <dbReference type="ChEBI" id="CHEBI:57683"/>
        <dbReference type="ChEBI" id="CHEBI:58211"/>
        <dbReference type="ChEBI" id="CHEBI:137321"/>
        <dbReference type="EC" id="2.4.1.109"/>
    </reaction>
</comment>
<keyword evidence="6 14" id="KW-0812">Transmembrane</keyword>
<feature type="transmembrane region" description="Helical" evidence="14">
    <location>
        <begin position="722"/>
        <end position="745"/>
    </location>
</feature>
<dbReference type="Pfam" id="PF02815">
    <property type="entry name" value="MIR"/>
    <property type="match status" value="1"/>
</dbReference>
<dbReference type="EC" id="2.4.1.109" evidence="14"/>
<dbReference type="PANTHER" id="PTHR10050:SF51">
    <property type="entry name" value="PROTEIN O-MANNOSYL-TRANSFERASE 1"/>
    <property type="match status" value="1"/>
</dbReference>
<name>A0A1Y2AW91_9TREE</name>